<keyword evidence="7" id="KW-0472">Membrane</keyword>
<dbReference type="PANTHER" id="PTHR27008">
    <property type="entry name" value="OS04G0122200 PROTEIN"/>
    <property type="match status" value="1"/>
</dbReference>
<dbReference type="Pfam" id="PF07714">
    <property type="entry name" value="PK_Tyr_Ser-Thr"/>
    <property type="match status" value="1"/>
</dbReference>
<dbReference type="Pfam" id="PF00560">
    <property type="entry name" value="LRR_1"/>
    <property type="match status" value="1"/>
</dbReference>
<keyword evidence="11" id="KW-1185">Reference proteome</keyword>
<dbReference type="PROSITE" id="PS50011">
    <property type="entry name" value="PROTEIN_KINASE_DOM"/>
    <property type="match status" value="1"/>
</dbReference>
<dbReference type="FunFam" id="3.80.10.10:FF:000111">
    <property type="entry name" value="LRR receptor-like serine/threonine-protein kinase ERECTA"/>
    <property type="match status" value="1"/>
</dbReference>
<dbReference type="GO" id="GO:0016020">
    <property type="term" value="C:membrane"/>
    <property type="evidence" value="ECO:0007669"/>
    <property type="project" value="UniProtKB-SubCell"/>
</dbReference>
<evidence type="ECO:0000313" key="11">
    <source>
        <dbReference type="Proteomes" id="UP001168098"/>
    </source>
</evidence>
<dbReference type="EMBL" id="JARBHA010000010">
    <property type="protein sequence ID" value="KAJ9691178.1"/>
    <property type="molecule type" value="Genomic_DNA"/>
</dbReference>
<dbReference type="InterPro" id="IPR001611">
    <property type="entry name" value="Leu-rich_rpt"/>
</dbReference>
<feature type="domain" description="Protein kinase" evidence="9">
    <location>
        <begin position="181"/>
        <end position="307"/>
    </location>
</feature>
<evidence type="ECO:0000256" key="2">
    <source>
        <dbReference type="ARBA" id="ARBA00009592"/>
    </source>
</evidence>
<keyword evidence="5" id="KW-0677">Repeat</keyword>
<sequence length="307" mass="34716">MKSITTLDLSKNLVSGYIPRRMGELQNLAILSLSQNILQDPIPVEFGDLVSLESLDLSQNNLSGTIPKPMEALIYLKYLNVSFNKLQGEIPNGGPFINFTAESFMFNKALCGAPHFQVIACDKKNRTQSWKTVVHLEIYSITSWININFNNMEIPTPIDSWLPGTHEKISHQQLLYATNNFGEDNLIGKGSLGMVYKGILSNGLTVAIKVFNLEFQGALRSFDSECEVMQRIRHRNLVRIITCCSNLDFKGLVLEYMPNGSLDKWLYSHNYFLDLLQRFKHYYRCSIDIGVSSSSLFEPCGALRLEA</sequence>
<dbReference type="InterPro" id="IPR000719">
    <property type="entry name" value="Prot_kinase_dom"/>
</dbReference>
<dbReference type="Gene3D" id="3.80.10.10">
    <property type="entry name" value="Ribonuclease Inhibitor"/>
    <property type="match status" value="1"/>
</dbReference>
<gene>
    <name evidence="10" type="ORF">PVL29_013377</name>
</gene>
<comment type="caution">
    <text evidence="10">The sequence shown here is derived from an EMBL/GenBank/DDBJ whole genome shotgun (WGS) entry which is preliminary data.</text>
</comment>
<dbReference type="PRINTS" id="PR00019">
    <property type="entry name" value="LEURICHRPT"/>
</dbReference>
<accession>A0AA39DNF5</accession>
<dbReference type="InterPro" id="IPR001245">
    <property type="entry name" value="Ser-Thr/Tyr_kinase_cat_dom"/>
</dbReference>
<comment type="subcellular location">
    <subcellularLocation>
        <location evidence="1">Membrane</location>
        <topology evidence="1">Single-pass membrane protein</topology>
    </subcellularLocation>
</comment>
<dbReference type="InterPro" id="IPR051809">
    <property type="entry name" value="Plant_receptor-like_S/T_kinase"/>
</dbReference>
<dbReference type="SUPFAM" id="SSF52058">
    <property type="entry name" value="L domain-like"/>
    <property type="match status" value="1"/>
</dbReference>
<dbReference type="GO" id="GO:0005524">
    <property type="term" value="F:ATP binding"/>
    <property type="evidence" value="ECO:0007669"/>
    <property type="project" value="InterPro"/>
</dbReference>
<evidence type="ECO:0000256" key="5">
    <source>
        <dbReference type="ARBA" id="ARBA00022737"/>
    </source>
</evidence>
<evidence type="ECO:0000259" key="9">
    <source>
        <dbReference type="PROSITE" id="PS50011"/>
    </source>
</evidence>
<keyword evidence="3" id="KW-0433">Leucine-rich repeat</keyword>
<dbReference type="Proteomes" id="UP001168098">
    <property type="component" value="Unassembled WGS sequence"/>
</dbReference>
<keyword evidence="6" id="KW-1133">Transmembrane helix</keyword>
<evidence type="ECO:0000256" key="7">
    <source>
        <dbReference type="ARBA" id="ARBA00023136"/>
    </source>
</evidence>
<protein>
    <recommendedName>
        <fullName evidence="9">Protein kinase domain-containing protein</fullName>
    </recommendedName>
</protein>
<keyword evidence="4" id="KW-0812">Transmembrane</keyword>
<organism evidence="10 11">
    <name type="scientific">Vitis rotundifolia</name>
    <name type="common">Muscadine grape</name>
    <dbReference type="NCBI Taxonomy" id="103349"/>
    <lineage>
        <taxon>Eukaryota</taxon>
        <taxon>Viridiplantae</taxon>
        <taxon>Streptophyta</taxon>
        <taxon>Embryophyta</taxon>
        <taxon>Tracheophyta</taxon>
        <taxon>Spermatophyta</taxon>
        <taxon>Magnoliopsida</taxon>
        <taxon>eudicotyledons</taxon>
        <taxon>Gunneridae</taxon>
        <taxon>Pentapetalae</taxon>
        <taxon>rosids</taxon>
        <taxon>Vitales</taxon>
        <taxon>Vitaceae</taxon>
        <taxon>Viteae</taxon>
        <taxon>Vitis</taxon>
    </lineage>
</organism>
<dbReference type="Pfam" id="PF13855">
    <property type="entry name" value="LRR_8"/>
    <property type="match status" value="1"/>
</dbReference>
<evidence type="ECO:0000256" key="8">
    <source>
        <dbReference type="ARBA" id="ARBA00023180"/>
    </source>
</evidence>
<evidence type="ECO:0000313" key="10">
    <source>
        <dbReference type="EMBL" id="KAJ9691178.1"/>
    </source>
</evidence>
<keyword evidence="8" id="KW-0325">Glycoprotein</keyword>
<dbReference type="AlphaFoldDB" id="A0AA39DNF5"/>
<dbReference type="InterPro" id="IPR032675">
    <property type="entry name" value="LRR_dom_sf"/>
</dbReference>
<dbReference type="SUPFAM" id="SSF56112">
    <property type="entry name" value="Protein kinase-like (PK-like)"/>
    <property type="match status" value="1"/>
</dbReference>
<evidence type="ECO:0000256" key="3">
    <source>
        <dbReference type="ARBA" id="ARBA00022614"/>
    </source>
</evidence>
<dbReference type="FunFam" id="3.30.200.20:FF:001003">
    <property type="entry name" value="Putative leucine-rich repeat receptor-like protein kinase family protein"/>
    <property type="match status" value="1"/>
</dbReference>
<evidence type="ECO:0000256" key="1">
    <source>
        <dbReference type="ARBA" id="ARBA00004167"/>
    </source>
</evidence>
<evidence type="ECO:0000256" key="6">
    <source>
        <dbReference type="ARBA" id="ARBA00022989"/>
    </source>
</evidence>
<dbReference type="InterPro" id="IPR011009">
    <property type="entry name" value="Kinase-like_dom_sf"/>
</dbReference>
<dbReference type="Gene3D" id="3.30.200.20">
    <property type="entry name" value="Phosphorylase Kinase, domain 1"/>
    <property type="match status" value="1"/>
</dbReference>
<name>A0AA39DNF5_VITRO</name>
<dbReference type="PANTHER" id="PTHR27008:SF585">
    <property type="entry name" value="PROTEIN KINASE DOMAIN-CONTAINING PROTEIN"/>
    <property type="match status" value="1"/>
</dbReference>
<evidence type="ECO:0000256" key="4">
    <source>
        <dbReference type="ARBA" id="ARBA00022692"/>
    </source>
</evidence>
<dbReference type="GO" id="GO:0004672">
    <property type="term" value="F:protein kinase activity"/>
    <property type="evidence" value="ECO:0007669"/>
    <property type="project" value="InterPro"/>
</dbReference>
<proteinExistence type="inferred from homology"/>
<reference evidence="10 11" key="1">
    <citation type="journal article" date="2023" name="BMC Biotechnol.">
        <title>Vitis rotundifolia cv Carlos genome sequencing.</title>
        <authorList>
            <person name="Huff M."/>
            <person name="Hulse-Kemp A."/>
            <person name="Scheffler B."/>
            <person name="Youngblood R."/>
            <person name="Simpson S."/>
            <person name="Babiker E."/>
            <person name="Staton M."/>
        </authorList>
    </citation>
    <scope>NUCLEOTIDE SEQUENCE [LARGE SCALE GENOMIC DNA]</scope>
    <source>
        <tissue evidence="10">Leaf</tissue>
    </source>
</reference>
<comment type="similarity">
    <text evidence="2">Belongs to the RLP family.</text>
</comment>